<evidence type="ECO:0000313" key="1">
    <source>
        <dbReference type="EMBL" id="MBK1826915.1"/>
    </source>
</evidence>
<dbReference type="AlphaFoldDB" id="A0A934RAG1"/>
<comment type="caution">
    <text evidence="1">The sequence shown here is derived from an EMBL/GenBank/DDBJ whole genome shotgun (WGS) entry which is preliminary data.</text>
</comment>
<protein>
    <submittedName>
        <fullName evidence="1">Uncharacterized protein</fullName>
    </submittedName>
</protein>
<gene>
    <name evidence="1" type="ORF">JIN81_07785</name>
</gene>
<dbReference type="EMBL" id="JAENII010000004">
    <property type="protein sequence ID" value="MBK1826915.1"/>
    <property type="molecule type" value="Genomic_DNA"/>
</dbReference>
<accession>A0A934RAG1</accession>
<sequence>MRSVLVLWLMAAIAHGAEVVGWRVPLDWLISPWAQEGATRDLTAPPEASAFFEKGDHLVDVKAALNKVLPYQNTSELDPFAPHPESKDRTFEGDWVVWNERSRMLVAKGDWENLGLIEGLVVSKRMPILIRCEVVFKSPSEDTGSSYQLLVRSGEKGLRVVETVSIEVEARSRREFDWVDLRLKFCHPMDERRVLKLEGGVLLASDEPTTLGFWEDESGKRWEIMATATPVTMDGYSLKDLLWMERDGKVEKLHPEGEMAEREAKEVELPDGLVLRRYHVAPGLLEALPFGRTEEEQWRPIKLLEVPDTLRGTGLGGVDAAGILSSNGVRFSHPLAMAGFFRSGSMLVMVNTRADHDLVEKILSSGLFSPPVHLWVELDWNGGGVGIRSRSGERSSLDVFDGEEHSSGIGILGTLGARSEIADVSYELVPAPGSSWKGATTVLAGHEVDLGSQHVDGVAMKVSLKASVLYGQQREKE</sequence>
<proteinExistence type="predicted"/>
<reference evidence="1" key="1">
    <citation type="submission" date="2021-01" db="EMBL/GenBank/DDBJ databases">
        <title>Modified the classification status of verrucomicrobia.</title>
        <authorList>
            <person name="Feng X."/>
        </authorList>
    </citation>
    <scope>NUCLEOTIDE SEQUENCE</scope>
    <source>
        <strain evidence="1">KCTC 22201</strain>
    </source>
</reference>
<evidence type="ECO:0000313" key="2">
    <source>
        <dbReference type="Proteomes" id="UP000658278"/>
    </source>
</evidence>
<organism evidence="1 2">
    <name type="scientific">Haloferula rosea</name>
    <dbReference type="NCBI Taxonomy" id="490093"/>
    <lineage>
        <taxon>Bacteria</taxon>
        <taxon>Pseudomonadati</taxon>
        <taxon>Verrucomicrobiota</taxon>
        <taxon>Verrucomicrobiia</taxon>
        <taxon>Verrucomicrobiales</taxon>
        <taxon>Verrucomicrobiaceae</taxon>
        <taxon>Haloferula</taxon>
    </lineage>
</organism>
<dbReference type="Proteomes" id="UP000658278">
    <property type="component" value="Unassembled WGS sequence"/>
</dbReference>
<dbReference type="RefSeq" id="WP_200278319.1">
    <property type="nucleotide sequence ID" value="NZ_JAENII010000004.1"/>
</dbReference>
<name>A0A934RAG1_9BACT</name>
<keyword evidence="2" id="KW-1185">Reference proteome</keyword>